<dbReference type="CDD" id="cd09022">
    <property type="entry name" value="Aldose_epim_Ec_YihR"/>
    <property type="match status" value="1"/>
</dbReference>
<protein>
    <submittedName>
        <fullName evidence="1">Aldose 1-epimerase</fullName>
    </submittedName>
</protein>
<organism evidence="1 2">
    <name type="scientific">Nakamurella endophytica</name>
    <dbReference type="NCBI Taxonomy" id="1748367"/>
    <lineage>
        <taxon>Bacteria</taxon>
        <taxon>Bacillati</taxon>
        <taxon>Actinomycetota</taxon>
        <taxon>Actinomycetes</taxon>
        <taxon>Nakamurellales</taxon>
        <taxon>Nakamurellaceae</taxon>
        <taxon>Nakamurella</taxon>
    </lineage>
</organism>
<dbReference type="InterPro" id="IPR037480">
    <property type="entry name" value="YihR-like"/>
</dbReference>
<reference evidence="1" key="2">
    <citation type="submission" date="2020-09" db="EMBL/GenBank/DDBJ databases">
        <authorList>
            <person name="Sun Q."/>
            <person name="Zhou Y."/>
        </authorList>
    </citation>
    <scope>NUCLEOTIDE SEQUENCE</scope>
    <source>
        <strain evidence="1">CGMCC 4.7308</strain>
    </source>
</reference>
<dbReference type="Pfam" id="PF01263">
    <property type="entry name" value="Aldose_epim"/>
    <property type="match status" value="1"/>
</dbReference>
<dbReference type="SUPFAM" id="SSF74650">
    <property type="entry name" value="Galactose mutarotase-like"/>
    <property type="match status" value="1"/>
</dbReference>
<proteinExistence type="predicted"/>
<dbReference type="AlphaFoldDB" id="A0A917SMW2"/>
<dbReference type="Proteomes" id="UP000655208">
    <property type="component" value="Unassembled WGS sequence"/>
</dbReference>
<accession>A0A917SMW2</accession>
<comment type="caution">
    <text evidence="1">The sequence shown here is derived from an EMBL/GenBank/DDBJ whole genome shotgun (WGS) entry which is preliminary data.</text>
</comment>
<dbReference type="InterPro" id="IPR014718">
    <property type="entry name" value="GH-type_carb-bd"/>
</dbReference>
<evidence type="ECO:0000313" key="1">
    <source>
        <dbReference type="EMBL" id="GGL88583.1"/>
    </source>
</evidence>
<dbReference type="InterPro" id="IPR011013">
    <property type="entry name" value="Gal_mutarotase_sf_dom"/>
</dbReference>
<sequence>MTAGRPASGQQYVITRDRLRAQVGQVAAVLRGFWVGDRACTETWPDDLVSPMGCGMVLVPWPNRVAGGRWEHDGRDQQLDLTDPTKGNATHGLLRNTAYTVTAHTESSVTLAATVYPQHGWPFVLDTSVTYALTDDGLQVTHRLHNPGDTALPFGVGAHPYLRVGDVPAADLVITVDARTRAVPDARMIPRGFEPVEGSEVDLRGGVRAGDVRLDTAYSDLTVEDGRVRHRLSAPDGTALVLWADEVFRWVQVYTPDNFPGPGLPDQRVAVAMEPMTCPADALNNHRDLLWLEPGGSWSGSWGLQPVGL</sequence>
<reference evidence="1" key="1">
    <citation type="journal article" date="2014" name="Int. J. Syst. Evol. Microbiol.">
        <title>Complete genome sequence of Corynebacterium casei LMG S-19264T (=DSM 44701T), isolated from a smear-ripened cheese.</title>
        <authorList>
            <consortium name="US DOE Joint Genome Institute (JGI-PGF)"/>
            <person name="Walter F."/>
            <person name="Albersmeier A."/>
            <person name="Kalinowski J."/>
            <person name="Ruckert C."/>
        </authorList>
    </citation>
    <scope>NUCLEOTIDE SEQUENCE</scope>
    <source>
        <strain evidence="1">CGMCC 4.7308</strain>
    </source>
</reference>
<dbReference type="GO" id="GO:0016853">
    <property type="term" value="F:isomerase activity"/>
    <property type="evidence" value="ECO:0007669"/>
    <property type="project" value="InterPro"/>
</dbReference>
<name>A0A917SMW2_9ACTN</name>
<dbReference type="GO" id="GO:0005975">
    <property type="term" value="P:carbohydrate metabolic process"/>
    <property type="evidence" value="ECO:0007669"/>
    <property type="project" value="InterPro"/>
</dbReference>
<evidence type="ECO:0000313" key="2">
    <source>
        <dbReference type="Proteomes" id="UP000655208"/>
    </source>
</evidence>
<dbReference type="EMBL" id="BMNA01000001">
    <property type="protein sequence ID" value="GGL88583.1"/>
    <property type="molecule type" value="Genomic_DNA"/>
</dbReference>
<keyword evidence="2" id="KW-1185">Reference proteome</keyword>
<dbReference type="RefSeq" id="WP_188939897.1">
    <property type="nucleotide sequence ID" value="NZ_BMNA01000001.1"/>
</dbReference>
<dbReference type="Gene3D" id="2.70.98.10">
    <property type="match status" value="1"/>
</dbReference>
<gene>
    <name evidence="1" type="primary">galM</name>
    <name evidence="1" type="ORF">GCM10011594_05240</name>
</gene>
<dbReference type="GO" id="GO:0030246">
    <property type="term" value="F:carbohydrate binding"/>
    <property type="evidence" value="ECO:0007669"/>
    <property type="project" value="InterPro"/>
</dbReference>
<dbReference type="InterPro" id="IPR008183">
    <property type="entry name" value="Aldose_1/G6P_1-epimerase"/>
</dbReference>